<reference evidence="3" key="1">
    <citation type="submission" date="2014-09" db="EMBL/GenBank/DDBJ databases">
        <authorList>
            <person name="Magalhaes I.L.F."/>
            <person name="Oliveira U."/>
            <person name="Santos F.R."/>
            <person name="Vidigal T.H.D.A."/>
            <person name="Brescovit A.D."/>
            <person name="Santos A.J."/>
        </authorList>
    </citation>
    <scope>NUCLEOTIDE SEQUENCE</scope>
</reference>
<keyword evidence="2" id="KW-0732">Signal</keyword>
<proteinExistence type="predicted"/>
<dbReference type="AlphaFoldDB" id="A0A0K8SCC3"/>
<name>A0A0K8SCC3_LYGHE</name>
<evidence type="ECO:0000256" key="2">
    <source>
        <dbReference type="SAM" id="SignalP"/>
    </source>
</evidence>
<feature type="region of interest" description="Disordered" evidence="1">
    <location>
        <begin position="72"/>
        <end position="91"/>
    </location>
</feature>
<organism evidence="3">
    <name type="scientific">Lygus hesperus</name>
    <name type="common">Western plant bug</name>
    <dbReference type="NCBI Taxonomy" id="30085"/>
    <lineage>
        <taxon>Eukaryota</taxon>
        <taxon>Metazoa</taxon>
        <taxon>Ecdysozoa</taxon>
        <taxon>Arthropoda</taxon>
        <taxon>Hexapoda</taxon>
        <taxon>Insecta</taxon>
        <taxon>Pterygota</taxon>
        <taxon>Neoptera</taxon>
        <taxon>Paraneoptera</taxon>
        <taxon>Hemiptera</taxon>
        <taxon>Heteroptera</taxon>
        <taxon>Panheteroptera</taxon>
        <taxon>Cimicomorpha</taxon>
        <taxon>Miridae</taxon>
        <taxon>Mirini</taxon>
        <taxon>Lygus</taxon>
    </lineage>
</organism>
<feature type="signal peptide" evidence="2">
    <location>
        <begin position="1"/>
        <end position="18"/>
    </location>
</feature>
<sequence length="271" mass="30854">MTPAALMVLATLSGLGLAGSTNPAFDAAQKVGSLAFKTIRRHQKAVKDGAHQDVVKVRKELFEIRSKIIQSKNNLTSHPNPDPGSGKYSKVSQDAIMQQLKSISEEIDTIFLNKMKNDSLCPSLLENAEKTLNDNVKYENFEKEITKKSEIPRGVITLISQEYNTRREKDKELPTLDELKLTKLVCDKWKDLGDKVKEKNVIKSLLEEMNIKDVRTTSTTPPFVDKWDSLLTQLKIEFPHFPKMVEKTIGALKANYEKKKTKFLLTHWRRN</sequence>
<feature type="chain" id="PRO_5005519320" evidence="2">
    <location>
        <begin position="19"/>
        <end position="271"/>
    </location>
</feature>
<evidence type="ECO:0000313" key="3">
    <source>
        <dbReference type="EMBL" id="JAG50952.1"/>
    </source>
</evidence>
<protein>
    <submittedName>
        <fullName evidence="3">Uncharacterized protein</fullName>
    </submittedName>
</protein>
<dbReference type="EMBL" id="GBRD01014874">
    <property type="protein sequence ID" value="JAG50952.1"/>
    <property type="molecule type" value="Transcribed_RNA"/>
</dbReference>
<accession>A0A0K8SCC3</accession>
<evidence type="ECO:0000256" key="1">
    <source>
        <dbReference type="SAM" id="MobiDB-lite"/>
    </source>
</evidence>